<keyword evidence="2" id="KW-1185">Reference proteome</keyword>
<comment type="caution">
    <text evidence="1">The sequence shown here is derived from an EMBL/GenBank/DDBJ whole genome shotgun (WGS) entry which is preliminary data.</text>
</comment>
<organism evidence="1 2">
    <name type="scientific">Phytohabitans maris</name>
    <dbReference type="NCBI Taxonomy" id="3071409"/>
    <lineage>
        <taxon>Bacteria</taxon>
        <taxon>Bacillati</taxon>
        <taxon>Actinomycetota</taxon>
        <taxon>Actinomycetes</taxon>
        <taxon>Micromonosporales</taxon>
        <taxon>Micromonosporaceae</taxon>
    </lineage>
</organism>
<accession>A0ABU0ZUR2</accession>
<dbReference type="EMBL" id="JAVHUY010000062">
    <property type="protein sequence ID" value="MDQ7910783.1"/>
    <property type="molecule type" value="Genomic_DNA"/>
</dbReference>
<proteinExistence type="predicted"/>
<dbReference type="RefSeq" id="WP_308718024.1">
    <property type="nucleotide sequence ID" value="NZ_JAVHUY010000062.1"/>
</dbReference>
<name>A0ABU0ZUR2_9ACTN</name>
<gene>
    <name evidence="1" type="ORF">RB614_40460</name>
</gene>
<protein>
    <submittedName>
        <fullName evidence="1">Uncharacterized protein</fullName>
    </submittedName>
</protein>
<dbReference type="Proteomes" id="UP001230908">
    <property type="component" value="Unassembled WGS sequence"/>
</dbReference>
<sequence>MAENRRPVRVPDGHYAVPDPDDPARLTLWSVCAGVARDYPETARWRPTPPPIEGPSKDARQAIRQDWYDRVYFPWRAAVAVAIERDPEGAAAAFVAAQGYVPVPVRPARRRSAQPAWAKRMRAGPTAAQRRREELGLLALALRGAGRSVRETADLLGEPRSTIQRLSADCAGFEAADVATRAVTLLRIDQLEQQLLVARVTASGELAAELDRQLGQVAEMRAALRALIVPPRGRDGGIGGR</sequence>
<evidence type="ECO:0000313" key="1">
    <source>
        <dbReference type="EMBL" id="MDQ7910783.1"/>
    </source>
</evidence>
<reference evidence="1 2" key="1">
    <citation type="submission" date="2023-08" db="EMBL/GenBank/DDBJ databases">
        <title>Phytohabitans sansha sp. nov., isolated from marine sediment.</title>
        <authorList>
            <person name="Zhao Y."/>
            <person name="Yi K."/>
        </authorList>
    </citation>
    <scope>NUCLEOTIDE SEQUENCE [LARGE SCALE GENOMIC DNA]</scope>
    <source>
        <strain evidence="1 2">ZYX-F-186</strain>
    </source>
</reference>
<evidence type="ECO:0000313" key="2">
    <source>
        <dbReference type="Proteomes" id="UP001230908"/>
    </source>
</evidence>